<comment type="caution">
    <text evidence="1">The sequence shown here is derived from an EMBL/GenBank/DDBJ whole genome shotgun (WGS) entry which is preliminary data.</text>
</comment>
<evidence type="ECO:0000313" key="1">
    <source>
        <dbReference type="EMBL" id="GAX61551.1"/>
    </source>
</evidence>
<name>A0A286U0F7_9BACT</name>
<gene>
    <name evidence="1" type="ORF">SCALIN_C24_0050</name>
</gene>
<accession>A0A286U0F7</accession>
<sequence>MLKIYVFYWSVFKILLEIWGGQYKISYITPKKPKDGVFKIKCDIFYKGLKSTPPLIGKIDAAKIYGDTSNGIIDFSTSLNVKQKSAEVFMWCEHTPRYVHEFRFYLDKIKPYTVALVPEKEGGLCGNWKIVDEGNGWFKLTSPDPTDPKYDLEFGNSGTVCKIIVDKINEAKTVIPFKLDNSVYTLGQSFCGRHDFEVDANGNCNTNIKIVDSHENDDLKMW</sequence>
<protein>
    <submittedName>
        <fullName evidence="1">DNA mismatch repair protein</fullName>
    </submittedName>
</protein>
<dbReference type="RefSeq" id="WP_096894940.1">
    <property type="nucleotide sequence ID" value="NZ_BAOS01000024.1"/>
</dbReference>
<dbReference type="AlphaFoldDB" id="A0A286U0F7"/>
<proteinExistence type="predicted"/>
<dbReference type="EMBL" id="BAOS01000024">
    <property type="protein sequence ID" value="GAX61551.1"/>
    <property type="molecule type" value="Genomic_DNA"/>
</dbReference>
<organism evidence="1 2">
    <name type="scientific">Candidatus Scalindua japonica</name>
    <dbReference type="NCBI Taxonomy" id="1284222"/>
    <lineage>
        <taxon>Bacteria</taxon>
        <taxon>Pseudomonadati</taxon>
        <taxon>Planctomycetota</taxon>
        <taxon>Candidatus Brocadiia</taxon>
        <taxon>Candidatus Brocadiales</taxon>
        <taxon>Candidatus Scalinduaceae</taxon>
        <taxon>Candidatus Scalindua</taxon>
    </lineage>
</organism>
<reference evidence="2" key="1">
    <citation type="journal article" date="2017" name="Environ. Microbiol. Rep.">
        <title>Genetic Diversity of Marine Anaerobic Ammonium-Oxidizing Bacteria as Revealed by Genomic and Proteomic Analyses of 'Candidatus Scalindua japonica'.</title>
        <authorList>
            <person name="Oshiki M."/>
            <person name="Mizuto K."/>
            <person name="Kimura Z."/>
            <person name="Kindaichi T."/>
            <person name="Satoh H."/>
            <person name="Okabe S."/>
        </authorList>
    </citation>
    <scope>NUCLEOTIDE SEQUENCE [LARGE SCALE GENOMIC DNA]</scope>
    <source>
        <strain evidence="2">husup-a2</strain>
    </source>
</reference>
<keyword evidence="2" id="KW-1185">Reference proteome</keyword>
<dbReference type="Proteomes" id="UP000218542">
    <property type="component" value="Unassembled WGS sequence"/>
</dbReference>
<evidence type="ECO:0000313" key="2">
    <source>
        <dbReference type="Proteomes" id="UP000218542"/>
    </source>
</evidence>